<dbReference type="RefSeq" id="WP_228351702.1">
    <property type="nucleotide sequence ID" value="NZ_JACEGA010000001.1"/>
</dbReference>
<dbReference type="AlphaFoldDB" id="A0A839JX40"/>
<reference evidence="1 2" key="1">
    <citation type="submission" date="2020-07" db="EMBL/GenBank/DDBJ databases">
        <title>Characterization and genome sequencing of isolate MD1, a novel member within the family Lachnospiraceae.</title>
        <authorList>
            <person name="Rettenmaier R."/>
            <person name="Di Bello L."/>
            <person name="Zinser C."/>
            <person name="Scheitz K."/>
            <person name="Liebl W."/>
            <person name="Zverlov V."/>
        </authorList>
    </citation>
    <scope>NUCLEOTIDE SEQUENCE [LARGE SCALE GENOMIC DNA]</scope>
    <source>
        <strain evidence="1 2">MD1</strain>
    </source>
</reference>
<gene>
    <name evidence="1" type="ORF">H0486_03640</name>
</gene>
<dbReference type="EMBL" id="JACEGA010000001">
    <property type="protein sequence ID" value="MBB2181966.1"/>
    <property type="molecule type" value="Genomic_DNA"/>
</dbReference>
<evidence type="ECO:0008006" key="3">
    <source>
        <dbReference type="Google" id="ProtNLM"/>
    </source>
</evidence>
<dbReference type="Proteomes" id="UP000574276">
    <property type="component" value="Unassembled WGS sequence"/>
</dbReference>
<organism evidence="1 2">
    <name type="scientific">Variimorphobacter saccharofermentans</name>
    <dbReference type="NCBI Taxonomy" id="2755051"/>
    <lineage>
        <taxon>Bacteria</taxon>
        <taxon>Bacillati</taxon>
        <taxon>Bacillota</taxon>
        <taxon>Clostridia</taxon>
        <taxon>Lachnospirales</taxon>
        <taxon>Lachnospiraceae</taxon>
        <taxon>Variimorphobacter</taxon>
    </lineage>
</organism>
<comment type="caution">
    <text evidence="1">The sequence shown here is derived from an EMBL/GenBank/DDBJ whole genome shotgun (WGS) entry which is preliminary data.</text>
</comment>
<keyword evidence="2" id="KW-1185">Reference proteome</keyword>
<protein>
    <recommendedName>
        <fullName evidence="3">DUF4065 domain-containing protein</fullName>
    </recommendedName>
</protein>
<evidence type="ECO:0000313" key="1">
    <source>
        <dbReference type="EMBL" id="MBB2181966.1"/>
    </source>
</evidence>
<name>A0A839JX40_9FIRM</name>
<evidence type="ECO:0000313" key="2">
    <source>
        <dbReference type="Proteomes" id="UP000574276"/>
    </source>
</evidence>
<accession>A0A839JX40</accession>
<sequence length="263" mass="30622">MKGNRNEIGNEAIISSDEIKLILDRYRIGKKPLAKLLGWGETTIIRYMEGDIPTNEYSNKLKTILEDPEFYYDLLCKRKDCLTGVAFKKSKKAVLSRIMATKIYAAAYYIVNRSNAEICASYVQFLLYYAQVFSLALFDRELFQEECGVNNEHMPYLKLYEAMKRNGIHTLEGGEEFLTSEEMALVDAVMDSFMWYGPKALLAMTNVEKSMIKISRDKFNNKIIAKDTLKAYFKDILDQYQIRSIKEIYKYPDQRIIDIKEMN</sequence>
<proteinExistence type="predicted"/>